<accession>X1EZB6</accession>
<comment type="caution">
    <text evidence="1">The sequence shown here is derived from an EMBL/GenBank/DDBJ whole genome shotgun (WGS) entry which is preliminary data.</text>
</comment>
<organism evidence="1">
    <name type="scientific">marine sediment metagenome</name>
    <dbReference type="NCBI Taxonomy" id="412755"/>
    <lineage>
        <taxon>unclassified sequences</taxon>
        <taxon>metagenomes</taxon>
        <taxon>ecological metagenomes</taxon>
    </lineage>
</organism>
<reference evidence="1" key="1">
    <citation type="journal article" date="2014" name="Front. Microbiol.">
        <title>High frequency of phylogenetically diverse reductive dehalogenase-homologous genes in deep subseafloor sedimentary metagenomes.</title>
        <authorList>
            <person name="Kawai M."/>
            <person name="Futagami T."/>
            <person name="Toyoda A."/>
            <person name="Takaki Y."/>
            <person name="Nishi S."/>
            <person name="Hori S."/>
            <person name="Arai W."/>
            <person name="Tsubouchi T."/>
            <person name="Morono Y."/>
            <person name="Uchiyama I."/>
            <person name="Ito T."/>
            <person name="Fujiyama A."/>
            <person name="Inagaki F."/>
            <person name="Takami H."/>
        </authorList>
    </citation>
    <scope>NUCLEOTIDE SEQUENCE</scope>
    <source>
        <strain evidence="1">Expedition CK06-06</strain>
    </source>
</reference>
<evidence type="ECO:0008006" key="2">
    <source>
        <dbReference type="Google" id="ProtNLM"/>
    </source>
</evidence>
<gene>
    <name evidence="1" type="ORF">S03H2_25989</name>
</gene>
<protein>
    <recommendedName>
        <fullName evidence="2">SsuA/THI5-like domain-containing protein</fullName>
    </recommendedName>
</protein>
<feature type="non-terminal residue" evidence="1">
    <location>
        <position position="1"/>
    </location>
</feature>
<dbReference type="EMBL" id="BARU01014890">
    <property type="protein sequence ID" value="GAH37937.1"/>
    <property type="molecule type" value="Genomic_DNA"/>
</dbReference>
<evidence type="ECO:0000313" key="1">
    <source>
        <dbReference type="EMBL" id="GAH37937.1"/>
    </source>
</evidence>
<sequence length="46" mass="5415">WQGDRLGRSDRAAWEESQRFMRQIGLIDAEVDVETLFTNQFVVESQ</sequence>
<name>X1EZB6_9ZZZZ</name>
<proteinExistence type="predicted"/>
<dbReference type="AlphaFoldDB" id="X1EZB6"/>
<dbReference type="Gene3D" id="3.40.190.10">
    <property type="entry name" value="Periplasmic binding protein-like II"/>
    <property type="match status" value="1"/>
</dbReference>